<sequence length="106" mass="11757">MHPITKLILSAFLANLLNIGLANAQTVDTAVARQLQEAKDTVVKPTIENPAFKETDSTKLRDPNARRPGKAALRSAILPGWGQVYNKKYGKCLLYMRHLALRAVFL</sequence>
<dbReference type="EMBL" id="JAKWBL010000003">
    <property type="protein sequence ID" value="MCH5599385.1"/>
    <property type="molecule type" value="Genomic_DNA"/>
</dbReference>
<organism evidence="3 4">
    <name type="scientific">Niabella ginsengisoli</name>
    <dbReference type="NCBI Taxonomy" id="522298"/>
    <lineage>
        <taxon>Bacteria</taxon>
        <taxon>Pseudomonadati</taxon>
        <taxon>Bacteroidota</taxon>
        <taxon>Chitinophagia</taxon>
        <taxon>Chitinophagales</taxon>
        <taxon>Chitinophagaceae</taxon>
        <taxon>Niabella</taxon>
    </lineage>
</organism>
<reference evidence="3 4" key="1">
    <citation type="submission" date="2022-02" db="EMBL/GenBank/DDBJ databases">
        <authorList>
            <person name="Min J."/>
        </authorList>
    </citation>
    <scope>NUCLEOTIDE SEQUENCE [LARGE SCALE GENOMIC DNA]</scope>
    <source>
        <strain evidence="3 4">GR10-1</strain>
    </source>
</reference>
<comment type="caution">
    <text evidence="3">The sequence shown here is derived from an EMBL/GenBank/DDBJ whole genome shotgun (WGS) entry which is preliminary data.</text>
</comment>
<dbReference type="Proteomes" id="UP001202248">
    <property type="component" value="Unassembled WGS sequence"/>
</dbReference>
<dbReference type="InterPro" id="IPR043738">
    <property type="entry name" value="DUF5683"/>
</dbReference>
<feature type="chain" id="PRO_5045211457" evidence="1">
    <location>
        <begin position="25"/>
        <end position="106"/>
    </location>
</feature>
<evidence type="ECO:0000313" key="4">
    <source>
        <dbReference type="Proteomes" id="UP001202248"/>
    </source>
</evidence>
<evidence type="ECO:0000256" key="1">
    <source>
        <dbReference type="SAM" id="SignalP"/>
    </source>
</evidence>
<evidence type="ECO:0000259" key="2">
    <source>
        <dbReference type="Pfam" id="PF18935"/>
    </source>
</evidence>
<name>A0ABS9SLX9_9BACT</name>
<dbReference type="Pfam" id="PF18935">
    <property type="entry name" value="DUF5683"/>
    <property type="match status" value="1"/>
</dbReference>
<protein>
    <submittedName>
        <fullName evidence="3">DUF5683 domain-containing protein</fullName>
    </submittedName>
</protein>
<accession>A0ABS9SLX9</accession>
<proteinExistence type="predicted"/>
<keyword evidence="4" id="KW-1185">Reference proteome</keyword>
<feature type="domain" description="DUF5683" evidence="2">
    <location>
        <begin position="66"/>
        <end position="92"/>
    </location>
</feature>
<feature type="signal peptide" evidence="1">
    <location>
        <begin position="1"/>
        <end position="24"/>
    </location>
</feature>
<evidence type="ECO:0000313" key="3">
    <source>
        <dbReference type="EMBL" id="MCH5599385.1"/>
    </source>
</evidence>
<keyword evidence="1" id="KW-0732">Signal</keyword>
<gene>
    <name evidence="3" type="ORF">MKP09_16430</name>
</gene>